<protein>
    <recommendedName>
        <fullName evidence="4">POM121-like protein 12</fullName>
    </recommendedName>
</protein>
<dbReference type="EMBL" id="CABDUW010003135">
    <property type="protein sequence ID" value="VTJ88748.1"/>
    <property type="molecule type" value="Genomic_DNA"/>
</dbReference>
<dbReference type="AlphaFoldDB" id="A0A5E4D437"/>
<evidence type="ECO:0008006" key="4">
    <source>
        <dbReference type="Google" id="ProtNLM"/>
    </source>
</evidence>
<keyword evidence="3" id="KW-1185">Reference proteome</keyword>
<dbReference type="Proteomes" id="UP000335636">
    <property type="component" value="Unassembled WGS sequence"/>
</dbReference>
<sequence>MGSTLSSPQPAPPPRVRGRLNPQLQLTSAPALDPVQHGHNDSCVRSGPVPKMPLAWNFTKPGKEGAWGRFSTPETLMGPDLSSAWENYLKRRLWNARNPRRTWSPVTIKIAAPQRRDSPLASQGQGGPSAGRRVSEERLDPCSRENVLRALSECKKGNRRFDGPLWFEIPEIKSRRQNPEPRPSAFKPRIKNGVVPAFVPRPGPLTPSIYTWSVSLCDVETDYPAYVEPSLSAPQPGQGATTMQGTESRLESWEKIRPSCGLHRPPEHQRGACRVPIIPEGTQSAGPFGF</sequence>
<accession>A0A5E4D437</accession>
<evidence type="ECO:0000256" key="1">
    <source>
        <dbReference type="SAM" id="MobiDB-lite"/>
    </source>
</evidence>
<gene>
    <name evidence="2" type="ORF">MONAX_5E000136</name>
</gene>
<proteinExistence type="predicted"/>
<evidence type="ECO:0000313" key="2">
    <source>
        <dbReference type="EMBL" id="VTJ88748.1"/>
    </source>
</evidence>
<evidence type="ECO:0000313" key="3">
    <source>
        <dbReference type="Proteomes" id="UP000335636"/>
    </source>
</evidence>
<feature type="region of interest" description="Disordered" evidence="1">
    <location>
        <begin position="110"/>
        <end position="139"/>
    </location>
</feature>
<comment type="caution">
    <text evidence="2">The sequence shown here is derived from an EMBL/GenBank/DDBJ whole genome shotgun (WGS) entry which is preliminary data.</text>
</comment>
<reference evidence="2" key="1">
    <citation type="submission" date="2019-04" db="EMBL/GenBank/DDBJ databases">
        <authorList>
            <person name="Alioto T."/>
            <person name="Alioto T."/>
        </authorList>
    </citation>
    <scope>NUCLEOTIDE SEQUENCE [LARGE SCALE GENOMIC DNA]</scope>
</reference>
<name>A0A5E4D437_MARMO</name>
<organism evidence="2 3">
    <name type="scientific">Marmota monax</name>
    <name type="common">Woodchuck</name>
    <dbReference type="NCBI Taxonomy" id="9995"/>
    <lineage>
        <taxon>Eukaryota</taxon>
        <taxon>Metazoa</taxon>
        <taxon>Chordata</taxon>
        <taxon>Craniata</taxon>
        <taxon>Vertebrata</taxon>
        <taxon>Euteleostomi</taxon>
        <taxon>Mammalia</taxon>
        <taxon>Eutheria</taxon>
        <taxon>Euarchontoglires</taxon>
        <taxon>Glires</taxon>
        <taxon>Rodentia</taxon>
        <taxon>Sciuromorpha</taxon>
        <taxon>Sciuridae</taxon>
        <taxon>Xerinae</taxon>
        <taxon>Marmotini</taxon>
        <taxon>Marmota</taxon>
    </lineage>
</organism>
<feature type="region of interest" description="Disordered" evidence="1">
    <location>
        <begin position="1"/>
        <end position="50"/>
    </location>
</feature>